<dbReference type="InterPro" id="IPR001845">
    <property type="entry name" value="HTH_ArsR_DNA-bd_dom"/>
</dbReference>
<feature type="domain" description="HTH arsR-type" evidence="1">
    <location>
        <begin position="7"/>
        <end position="99"/>
    </location>
</feature>
<dbReference type="InterPro" id="IPR036388">
    <property type="entry name" value="WH-like_DNA-bd_sf"/>
</dbReference>
<dbReference type="RefSeq" id="WP_203754321.1">
    <property type="nucleotide sequence ID" value="NZ_BONK01000007.1"/>
</dbReference>
<dbReference type="Pfam" id="PF09339">
    <property type="entry name" value="HTH_IclR"/>
    <property type="match status" value="1"/>
</dbReference>
<protein>
    <submittedName>
        <fullName evidence="2">Transcriptional regulator</fullName>
    </submittedName>
</protein>
<dbReference type="Proteomes" id="UP000632740">
    <property type="component" value="Unassembled WGS sequence"/>
</dbReference>
<dbReference type="GO" id="GO:0003700">
    <property type="term" value="F:DNA-binding transcription factor activity"/>
    <property type="evidence" value="ECO:0007669"/>
    <property type="project" value="InterPro"/>
</dbReference>
<dbReference type="InterPro" id="IPR011991">
    <property type="entry name" value="ArsR-like_HTH"/>
</dbReference>
<dbReference type="SMART" id="SM00418">
    <property type="entry name" value="HTH_ARSR"/>
    <property type="match status" value="1"/>
</dbReference>
<comment type="caution">
    <text evidence="2">The sequence shown here is derived from an EMBL/GenBank/DDBJ whole genome shotgun (WGS) entry which is preliminary data.</text>
</comment>
<dbReference type="SUPFAM" id="SSF46785">
    <property type="entry name" value="Winged helix' DNA-binding domain"/>
    <property type="match status" value="1"/>
</dbReference>
<keyword evidence="3" id="KW-1185">Reference proteome</keyword>
<dbReference type="EMBL" id="BONK01000007">
    <property type="protein sequence ID" value="GIG21683.1"/>
    <property type="molecule type" value="Genomic_DNA"/>
</dbReference>
<name>A0A919U090_9CELL</name>
<evidence type="ECO:0000259" key="1">
    <source>
        <dbReference type="SMART" id="SM00418"/>
    </source>
</evidence>
<dbReference type="InterPro" id="IPR005471">
    <property type="entry name" value="Tscrpt_reg_IclR_N"/>
</dbReference>
<sequence length="242" mass="26296">MSVRRTQAARTLASGSRVDLLHLLQDGGEHTIGELATATGLHENTTREHLQRLVADGFAQRTPERRTVRGRPRMVYRAVSADDVRADPHARRRLEESIARVALTRVLLEGYGREVRSAPDAAQAAGRAMVADPDLHAVPTPAEGTPVVDRQLDALEGHLERLGFDPELDRDEMAFHLYRCPFLDLAQARPEVVCNVHLGLAQGVLDAVPGPVAAHKLLPFVGPEHCVLQLVSADRGPAAGPL</sequence>
<organism evidence="2 3">
    <name type="scientific">Cellulomonas chitinilytica</name>
    <dbReference type="NCBI Taxonomy" id="398759"/>
    <lineage>
        <taxon>Bacteria</taxon>
        <taxon>Bacillati</taxon>
        <taxon>Actinomycetota</taxon>
        <taxon>Actinomycetes</taxon>
        <taxon>Micrococcales</taxon>
        <taxon>Cellulomonadaceae</taxon>
        <taxon>Cellulomonas</taxon>
    </lineage>
</organism>
<dbReference type="Gene3D" id="1.10.10.10">
    <property type="entry name" value="Winged helix-like DNA-binding domain superfamily/Winged helix DNA-binding domain"/>
    <property type="match status" value="1"/>
</dbReference>
<evidence type="ECO:0000313" key="3">
    <source>
        <dbReference type="Proteomes" id="UP000632740"/>
    </source>
</evidence>
<accession>A0A919U090</accession>
<reference evidence="2" key="1">
    <citation type="submission" date="2021-01" db="EMBL/GenBank/DDBJ databases">
        <title>Whole genome shotgun sequence of Cellulomonas chitinilytica NBRC 110799.</title>
        <authorList>
            <person name="Komaki H."/>
            <person name="Tamura T."/>
        </authorList>
    </citation>
    <scope>NUCLEOTIDE SEQUENCE</scope>
    <source>
        <strain evidence="2">NBRC 110799</strain>
    </source>
</reference>
<evidence type="ECO:0000313" key="2">
    <source>
        <dbReference type="EMBL" id="GIG21683.1"/>
    </source>
</evidence>
<proteinExistence type="predicted"/>
<dbReference type="AlphaFoldDB" id="A0A919U090"/>
<dbReference type="CDD" id="cd00090">
    <property type="entry name" value="HTH_ARSR"/>
    <property type="match status" value="1"/>
</dbReference>
<gene>
    <name evidence="2" type="ORF">Cch01nite_24070</name>
</gene>
<dbReference type="InterPro" id="IPR036390">
    <property type="entry name" value="WH_DNA-bd_sf"/>
</dbReference>